<keyword evidence="11" id="KW-1185">Reference proteome</keyword>
<gene>
    <name evidence="10" type="ORF">MSL71_2710</name>
</gene>
<dbReference type="AlphaFoldDB" id="A0A4U8YHD6"/>
<dbReference type="GO" id="GO:0015628">
    <property type="term" value="P:protein secretion by the type II secretion system"/>
    <property type="evidence" value="ECO:0007669"/>
    <property type="project" value="InterPro"/>
</dbReference>
<dbReference type="Proteomes" id="UP000507962">
    <property type="component" value="Unassembled WGS sequence"/>
</dbReference>
<evidence type="ECO:0000256" key="8">
    <source>
        <dbReference type="ARBA" id="ARBA00023136"/>
    </source>
</evidence>
<evidence type="ECO:0000256" key="6">
    <source>
        <dbReference type="ARBA" id="ARBA00022692"/>
    </source>
</evidence>
<sequence>MKNKDGFTMLEVLFAMAIFAVAMLGVIGLQLNAIQTDEETRRKDMAAQLLTSGVEMAECTDYGATDGPADLFRDSNILSVNGFSAFIDTVEGTDDIDGIPNAWMTWGNGKARLFLRHQVVDTDVDGDGGTDLSVRNVYLVAAWNSITARKIKTMSRIMVKPQNNLQ</sequence>
<keyword evidence="6 9" id="KW-0812">Transmembrane</keyword>
<evidence type="ECO:0000256" key="2">
    <source>
        <dbReference type="ARBA" id="ARBA00008358"/>
    </source>
</evidence>
<evidence type="ECO:0000256" key="9">
    <source>
        <dbReference type="SAM" id="Phobius"/>
    </source>
</evidence>
<keyword evidence="7 9" id="KW-1133">Transmembrane helix</keyword>
<dbReference type="PANTHER" id="PTHR38779:SF2">
    <property type="entry name" value="TYPE II SECRETION SYSTEM PROTEIN I-RELATED"/>
    <property type="match status" value="1"/>
</dbReference>
<dbReference type="InterPro" id="IPR012902">
    <property type="entry name" value="N_methyl_site"/>
</dbReference>
<keyword evidence="3" id="KW-1003">Cell membrane</keyword>
<keyword evidence="5" id="KW-0997">Cell inner membrane</keyword>
<evidence type="ECO:0000313" key="11">
    <source>
        <dbReference type="Proteomes" id="UP000507962"/>
    </source>
</evidence>
<keyword evidence="8 9" id="KW-0472">Membrane</keyword>
<dbReference type="PANTHER" id="PTHR38779">
    <property type="entry name" value="TYPE II SECRETION SYSTEM PROTEIN I-RELATED"/>
    <property type="match status" value="1"/>
</dbReference>
<reference evidence="10 11" key="1">
    <citation type="submission" date="2019-03" db="EMBL/GenBank/DDBJ databases">
        <authorList>
            <person name="Nijsse B."/>
        </authorList>
    </citation>
    <scope>NUCLEOTIDE SEQUENCE [LARGE SCALE GENOMIC DNA]</scope>
    <source>
        <strain evidence="10">Desulfoluna butyratoxydans MSL71</strain>
    </source>
</reference>
<protein>
    <submittedName>
        <fullName evidence="10">Prokaryotic n-terminal methylation site</fullName>
    </submittedName>
</protein>
<accession>A0A4U8YHD6</accession>
<evidence type="ECO:0000256" key="3">
    <source>
        <dbReference type="ARBA" id="ARBA00022475"/>
    </source>
</evidence>
<evidence type="ECO:0000256" key="5">
    <source>
        <dbReference type="ARBA" id="ARBA00022519"/>
    </source>
</evidence>
<keyword evidence="4" id="KW-0488">Methylation</keyword>
<dbReference type="InterPro" id="IPR010052">
    <property type="entry name" value="T2SS_protein-GspI"/>
</dbReference>
<evidence type="ECO:0000256" key="4">
    <source>
        <dbReference type="ARBA" id="ARBA00022481"/>
    </source>
</evidence>
<name>A0A4U8YHD6_9BACT</name>
<dbReference type="EMBL" id="CAADHO010000001">
    <property type="protein sequence ID" value="VFQ42650.1"/>
    <property type="molecule type" value="Genomic_DNA"/>
</dbReference>
<comment type="similarity">
    <text evidence="2">Belongs to the GSP I family.</text>
</comment>
<comment type="subcellular location">
    <subcellularLocation>
        <location evidence="1">Cell inner membrane</location>
        <topology evidence="1">Single-pass membrane protein</topology>
    </subcellularLocation>
</comment>
<dbReference type="Pfam" id="PF07963">
    <property type="entry name" value="N_methyl"/>
    <property type="match status" value="1"/>
</dbReference>
<feature type="transmembrane region" description="Helical" evidence="9">
    <location>
        <begin position="12"/>
        <end position="34"/>
    </location>
</feature>
<evidence type="ECO:0000256" key="7">
    <source>
        <dbReference type="ARBA" id="ARBA00022989"/>
    </source>
</evidence>
<evidence type="ECO:0000256" key="1">
    <source>
        <dbReference type="ARBA" id="ARBA00004377"/>
    </source>
</evidence>
<dbReference type="NCBIfam" id="TIGR02532">
    <property type="entry name" value="IV_pilin_GFxxxE"/>
    <property type="match status" value="1"/>
</dbReference>
<proteinExistence type="inferred from homology"/>
<dbReference type="RefSeq" id="WP_180136880.1">
    <property type="nucleotide sequence ID" value="NZ_CAADHO010000001.1"/>
</dbReference>
<organism evidence="10 11">
    <name type="scientific">Desulfoluna butyratoxydans</name>
    <dbReference type="NCBI Taxonomy" id="231438"/>
    <lineage>
        <taxon>Bacteria</taxon>
        <taxon>Pseudomonadati</taxon>
        <taxon>Thermodesulfobacteriota</taxon>
        <taxon>Desulfobacteria</taxon>
        <taxon>Desulfobacterales</taxon>
        <taxon>Desulfolunaceae</taxon>
        <taxon>Desulfoluna</taxon>
    </lineage>
</organism>
<evidence type="ECO:0000313" key="10">
    <source>
        <dbReference type="EMBL" id="VFQ42650.1"/>
    </source>
</evidence>
<dbReference type="GO" id="GO:0015627">
    <property type="term" value="C:type II protein secretion system complex"/>
    <property type="evidence" value="ECO:0007669"/>
    <property type="project" value="InterPro"/>
</dbReference>
<dbReference type="GO" id="GO:0005886">
    <property type="term" value="C:plasma membrane"/>
    <property type="evidence" value="ECO:0007669"/>
    <property type="project" value="UniProtKB-SubCell"/>
</dbReference>